<reference evidence="2" key="1">
    <citation type="submission" date="2020-02" db="EMBL/GenBank/DDBJ databases">
        <authorList>
            <person name="Meier V. D."/>
        </authorList>
    </citation>
    <scope>NUCLEOTIDE SEQUENCE</scope>
    <source>
        <strain evidence="2">AVDCRST_MAG05</strain>
    </source>
</reference>
<sequence length="310" mass="33869">GYQAARPDGGPLRAGPEERGGGGEDHRPPDELLGRRLAAAEAQPLRGRGGGRDPARPRPRRGGPVAHPLHPDRAGPRAAVPGALALRLLVRHRRVRAQHVRQGLGGHQDLPVHRGPRDHPGHRARDDLRGHLRLLRRPGRQHHAAHRRDPGGHPDPRGCRAYHARPEARHPLAHHRHRAYRVDDRGPAYPGPGAGAQGARVLPGLALTGGRHVPPDLEAPAAERLLHRDHHAHVHGANGGLFRGGPELYRARHPAAERLFGGAYQRRRRPDEAHPAPAHLPGHCAEFADGGLQAPRRRPARRARPKDEEV</sequence>
<gene>
    <name evidence="2" type="ORF">AVDCRST_MAG05-90</name>
</gene>
<protein>
    <submittedName>
        <fullName evidence="2">Oligopeptide transport system permease protein OppC</fullName>
    </submittedName>
</protein>
<feature type="non-terminal residue" evidence="2">
    <location>
        <position position="310"/>
    </location>
</feature>
<proteinExistence type="predicted"/>
<evidence type="ECO:0000256" key="1">
    <source>
        <dbReference type="SAM" id="MobiDB-lite"/>
    </source>
</evidence>
<dbReference type="AlphaFoldDB" id="A0A6J4RFP8"/>
<feature type="region of interest" description="Disordered" evidence="1">
    <location>
        <begin position="266"/>
        <end position="310"/>
    </location>
</feature>
<feature type="compositionally biased region" description="Basic residues" evidence="1">
    <location>
        <begin position="137"/>
        <end position="146"/>
    </location>
</feature>
<dbReference type="EMBL" id="CADCVM010000015">
    <property type="protein sequence ID" value="CAA9466295.1"/>
    <property type="molecule type" value="Genomic_DNA"/>
</dbReference>
<feature type="region of interest" description="Disordered" evidence="1">
    <location>
        <begin position="100"/>
        <end position="125"/>
    </location>
</feature>
<feature type="compositionally biased region" description="Basic and acidic residues" evidence="1">
    <location>
        <begin position="15"/>
        <end position="34"/>
    </location>
</feature>
<feature type="region of interest" description="Disordered" evidence="1">
    <location>
        <begin position="1"/>
        <end position="78"/>
    </location>
</feature>
<feature type="compositionally biased region" description="Basic residues" evidence="1">
    <location>
        <begin position="295"/>
        <end position="304"/>
    </location>
</feature>
<name>A0A6J4RFP8_9ACTN</name>
<feature type="compositionally biased region" description="Basic and acidic residues" evidence="1">
    <location>
        <begin position="147"/>
        <end position="157"/>
    </location>
</feature>
<feature type="region of interest" description="Disordered" evidence="1">
    <location>
        <begin position="137"/>
        <end position="157"/>
    </location>
</feature>
<feature type="compositionally biased region" description="Basic and acidic residues" evidence="1">
    <location>
        <begin position="110"/>
        <end position="125"/>
    </location>
</feature>
<organism evidence="2">
    <name type="scientific">uncultured Rubrobacteraceae bacterium</name>
    <dbReference type="NCBI Taxonomy" id="349277"/>
    <lineage>
        <taxon>Bacteria</taxon>
        <taxon>Bacillati</taxon>
        <taxon>Actinomycetota</taxon>
        <taxon>Rubrobacteria</taxon>
        <taxon>Rubrobacterales</taxon>
        <taxon>Rubrobacteraceae</taxon>
        <taxon>environmental samples</taxon>
    </lineage>
</organism>
<accession>A0A6J4RFP8</accession>
<evidence type="ECO:0000313" key="2">
    <source>
        <dbReference type="EMBL" id="CAA9466295.1"/>
    </source>
</evidence>
<feature type="non-terminal residue" evidence="2">
    <location>
        <position position="1"/>
    </location>
</feature>